<evidence type="ECO:0000313" key="2">
    <source>
        <dbReference type="EMBL" id="AIB15488.1"/>
    </source>
</evidence>
<keyword evidence="1" id="KW-0812">Transmembrane</keyword>
<keyword evidence="2" id="KW-0614">Plasmid</keyword>
<feature type="transmembrane region" description="Helical" evidence="1">
    <location>
        <begin position="253"/>
        <end position="275"/>
    </location>
</feature>
<dbReference type="InterPro" id="IPR008526">
    <property type="entry name" value="YedI"/>
</dbReference>
<feature type="transmembrane region" description="Helical" evidence="1">
    <location>
        <begin position="310"/>
        <end position="332"/>
    </location>
</feature>
<dbReference type="PANTHER" id="PTHR30503:SF3">
    <property type="entry name" value="INNER MEMBRANE PROTEIN YEDI"/>
    <property type="match status" value="1"/>
</dbReference>
<evidence type="ECO:0000313" key="4">
    <source>
        <dbReference type="Proteomes" id="UP000027186"/>
    </source>
</evidence>
<geneLocation type="plasmid" evidence="3">
    <name>p14unnamed</name>
</geneLocation>
<keyword evidence="1" id="KW-0472">Membrane</keyword>
<dbReference type="OrthoDB" id="9814178at2"/>
<evidence type="ECO:0000313" key="5">
    <source>
        <dbReference type="Proteomes" id="UP000236268"/>
    </source>
</evidence>
<dbReference type="EMBL" id="POWG01000026">
    <property type="protein sequence ID" value="PNQ96740.1"/>
    <property type="molecule type" value="Genomic_DNA"/>
</dbReference>
<gene>
    <name evidence="2" type="ORF">ABAZ39_26820</name>
    <name evidence="3" type="ORF">C1S70_21940</name>
</gene>
<organism evidence="2 4">
    <name type="scientific">Azospirillum argentinense</name>
    <dbReference type="NCBI Taxonomy" id="2970906"/>
    <lineage>
        <taxon>Bacteria</taxon>
        <taxon>Pseudomonadati</taxon>
        <taxon>Pseudomonadota</taxon>
        <taxon>Alphaproteobacteria</taxon>
        <taxon>Rhodospirillales</taxon>
        <taxon>Azospirillaceae</taxon>
        <taxon>Azospirillum</taxon>
    </lineage>
</organism>
<evidence type="ECO:0000256" key="1">
    <source>
        <dbReference type="SAM" id="Phobius"/>
    </source>
</evidence>
<dbReference type="KEGG" id="abq:ABAZ39_26820"/>
<dbReference type="GO" id="GO:0005886">
    <property type="term" value="C:plasma membrane"/>
    <property type="evidence" value="ECO:0007669"/>
    <property type="project" value="TreeGrafter"/>
</dbReference>
<dbReference type="EMBL" id="CP007795">
    <property type="protein sequence ID" value="AIB15488.1"/>
    <property type="molecule type" value="Genomic_DNA"/>
</dbReference>
<dbReference type="RefSeq" id="WP_040137024.1">
    <property type="nucleotide sequence ID" value="NZ_CP007795.1"/>
</dbReference>
<accession>A0A060DWL5</accession>
<dbReference type="PANTHER" id="PTHR30503">
    <property type="entry name" value="INNER MEMBRANE PROTEIN YEDI"/>
    <property type="match status" value="1"/>
</dbReference>
<dbReference type="AlphaFoldDB" id="A0A060DWL5"/>
<feature type="transmembrane region" description="Helical" evidence="1">
    <location>
        <begin position="173"/>
        <end position="199"/>
    </location>
</feature>
<dbReference type="PIRSF" id="PIRSF016660">
    <property type="entry name" value="YedI"/>
    <property type="match status" value="1"/>
</dbReference>
<dbReference type="Proteomes" id="UP000027186">
    <property type="component" value="Plasmid AbAZ39_p2"/>
</dbReference>
<reference evidence="2 4" key="1">
    <citation type="journal article" date="2014" name="Genome Announc.">
        <title>Complete Genome Sequence of the Model Rhizosphere Strain Azospirillum brasilense Az39, Successfully Applied in Agriculture.</title>
        <authorList>
            <person name="Rivera D."/>
            <person name="Revale S."/>
            <person name="Molina R."/>
            <person name="Gualpa J."/>
            <person name="Puente M."/>
            <person name="Maroniche G."/>
            <person name="Paris G."/>
            <person name="Baker D."/>
            <person name="Clavijo B."/>
            <person name="McLay K."/>
            <person name="Spaepen S."/>
            <person name="Perticari A."/>
            <person name="Vazquez M."/>
            <person name="Wisniewski-Dye F."/>
            <person name="Watkins C."/>
            <person name="Martinez-Abarca F."/>
            <person name="Vanderleyden J."/>
            <person name="Cassan F."/>
        </authorList>
    </citation>
    <scope>NUCLEOTIDE SEQUENCE [LARGE SCALE GENOMIC DNA]</scope>
    <source>
        <strain evidence="2 4">Az39</strain>
        <plasmid evidence="2">AbAZ39_p2</plasmid>
    </source>
</reference>
<reference evidence="3 5" key="2">
    <citation type="submission" date="2018-01" db="EMBL/GenBank/DDBJ databases">
        <title>Whole genome sequence of Azospirillum brasilense REC3 isolated from strawberry roots.</title>
        <authorList>
            <person name="Fontana C.A."/>
            <person name="Salazar S.M."/>
            <person name="Bassi D."/>
            <person name="Puglisi E."/>
            <person name="Lovaisa N.C."/>
            <person name="Toffoli L.M."/>
            <person name="Pedraza R."/>
            <person name="Cocconcelli P.S."/>
        </authorList>
    </citation>
    <scope>NUCLEOTIDE SEQUENCE [LARGE SCALE GENOMIC DNA]</scope>
    <source>
        <strain evidence="3 5">REC3</strain>
        <plasmid evidence="3">p14unnamed</plasmid>
    </source>
</reference>
<accession>A0A2K1FW28</accession>
<dbReference type="Proteomes" id="UP000236268">
    <property type="component" value="Unassembled WGS sequence"/>
</dbReference>
<dbReference type="Pfam" id="PF05661">
    <property type="entry name" value="DUF808"/>
    <property type="match status" value="1"/>
</dbReference>
<protein>
    <submittedName>
        <fullName evidence="3">DUF808 domain-containing protein</fullName>
    </submittedName>
</protein>
<evidence type="ECO:0000313" key="3">
    <source>
        <dbReference type="EMBL" id="PNQ96740.1"/>
    </source>
</evidence>
<name>A0A060DWL5_9PROT</name>
<feature type="transmembrane region" description="Helical" evidence="1">
    <location>
        <begin position="76"/>
        <end position="94"/>
    </location>
</feature>
<geneLocation type="plasmid" evidence="2 4">
    <name>AbAZ39_p2</name>
</geneLocation>
<sequence length="346" mass="34766">MSTGLIALLDDVAGLAKVAAASLDDAAGQAARAGAKAAGVVVDDAAVTPRYVVGFTADRELPIIGKIALGSLKNKLVFLLPLALALSLVAPWAITPLLMLGGGFLCYEGAEKVWEALRPHAAHHDADGAGAAGQDAAQFEREKVNSAIKTDLILSAEIMAIVLSTVAAETSSFWMQAAVLAVVGAGITGLVYGAVALIVKADDVGLSLAQNGRPAVSLLGLRTPSPDAPGGADRALAPVTQAIGRGLVKGMPVFLRLLALVGTAAMLWVGGGIIIHGLEGFGLTAVGHAIHGAAVAAGEAVPAAKAAVEWLVGAAGAGVFGLLLGALLIPLVHKVIEPLWRMVTGK</sequence>
<keyword evidence="1" id="KW-1133">Transmembrane helix</keyword>
<proteinExistence type="predicted"/>